<feature type="domain" description="DUF4097" evidence="2">
    <location>
        <begin position="260"/>
        <end position="428"/>
    </location>
</feature>
<dbReference type="InterPro" id="IPR025164">
    <property type="entry name" value="Toastrack_DUF4097"/>
</dbReference>
<gene>
    <name evidence="4" type="ORF">C7381_102247</name>
</gene>
<organism evidence="4 5">
    <name type="scientific">Ezakiella coagulans</name>
    <dbReference type="NCBI Taxonomy" id="46507"/>
    <lineage>
        <taxon>Bacteria</taxon>
        <taxon>Bacillati</taxon>
        <taxon>Bacillota</taxon>
        <taxon>Tissierellia</taxon>
        <taxon>Ezakiella</taxon>
    </lineage>
</organism>
<dbReference type="Pfam" id="PF13349">
    <property type="entry name" value="DUF4097"/>
    <property type="match status" value="1"/>
</dbReference>
<dbReference type="InterPro" id="IPR053959">
    <property type="entry name" value="YvlB/LiaX_N"/>
</dbReference>
<evidence type="ECO:0000259" key="3">
    <source>
        <dbReference type="Pfam" id="PF22746"/>
    </source>
</evidence>
<dbReference type="EMBL" id="QEKV01000002">
    <property type="protein sequence ID" value="PVY95356.1"/>
    <property type="molecule type" value="Genomic_DNA"/>
</dbReference>
<dbReference type="Proteomes" id="UP000245793">
    <property type="component" value="Unassembled WGS sequence"/>
</dbReference>
<dbReference type="RefSeq" id="WP_116479791.1">
    <property type="nucleotide sequence ID" value="NZ_QEKV01000002.1"/>
</dbReference>
<evidence type="ECO:0000256" key="1">
    <source>
        <dbReference type="SAM" id="MobiDB-lite"/>
    </source>
</evidence>
<dbReference type="Pfam" id="PF22746">
    <property type="entry name" value="SHOCT-like_DUF2089-C"/>
    <property type="match status" value="1"/>
</dbReference>
<proteinExistence type="predicted"/>
<reference evidence="4 5" key="1">
    <citation type="submission" date="2018-04" db="EMBL/GenBank/DDBJ databases">
        <title>Genomic Encyclopedia of Type Strains, Phase IV (KMG-IV): sequencing the most valuable type-strain genomes for metagenomic binning, comparative biology and taxonomic classification.</title>
        <authorList>
            <person name="Goeker M."/>
        </authorList>
    </citation>
    <scope>NUCLEOTIDE SEQUENCE [LARGE SCALE GENOMIC DNA]</scope>
    <source>
        <strain evidence="4 5">DSM 20705</strain>
    </source>
</reference>
<comment type="caution">
    <text evidence="4">The sequence shown here is derived from an EMBL/GenBank/DDBJ whole genome shotgun (WGS) entry which is preliminary data.</text>
</comment>
<keyword evidence="5" id="KW-1185">Reference proteome</keyword>
<feature type="compositionally biased region" description="Basic and acidic residues" evidence="1">
    <location>
        <begin position="38"/>
        <end position="50"/>
    </location>
</feature>
<evidence type="ECO:0000313" key="4">
    <source>
        <dbReference type="EMBL" id="PVY95356.1"/>
    </source>
</evidence>
<accession>A0A2U1E5Y6</accession>
<protein>
    <submittedName>
        <fullName evidence="4">Putative adhesin</fullName>
    </submittedName>
</protein>
<feature type="region of interest" description="Disordered" evidence="1">
    <location>
        <begin position="27"/>
        <end position="50"/>
    </location>
</feature>
<feature type="domain" description="YvlB/LiaX N-terminal" evidence="3">
    <location>
        <begin position="3"/>
        <end position="33"/>
    </location>
</feature>
<evidence type="ECO:0000259" key="2">
    <source>
        <dbReference type="Pfam" id="PF13349"/>
    </source>
</evidence>
<evidence type="ECO:0000313" key="5">
    <source>
        <dbReference type="Proteomes" id="UP000245793"/>
    </source>
</evidence>
<dbReference type="AlphaFoldDB" id="A0A2U1E5Y6"/>
<name>A0A2U1E5Y6_9FIRM</name>
<sequence>MNEEKKMILKMLEQGKITVEQAEKLLDAVNENSSENSEEPKKNTEYKIPEDDSKMNGFFSGIGDFVKKTVQTAIETASGSTSFLGDFKAKERNKADMVKSFRKDLDEDIEEIKFDLGESQIIVRETDEDAPFIKVWVDKDFTEEEFNSEFEVVHKSDDKVCISQVKRNKNAITINIMGSKTNKNYNYSSITELFIPHSNRISLLDLSSEMGGISISDIDIGDLKAVTDFGGVRLNSVDVDDLSVTTDAGSIEASDIDCCDLTFTADFGSIKLDNIDAKMVRLTSDAGSIIVSDMDCNDIYLMTDAGNLKLLDSDVVNCNMKSSAGSLSARNLDASGLEMQTSAGSILIEDLEDSIKSIDARTDAGSIKAGLSNIDCEMNVKMRSSAGSLSYSEDFKLINSSSGSKEIYKDGSGSLDVLLSTNFGSVKVY</sequence>